<feature type="region of interest" description="Disordered" evidence="1">
    <location>
        <begin position="1"/>
        <end position="197"/>
    </location>
</feature>
<sequence length="548" mass="61880">MARPKRQTTGKQPSKPRKLKQTTLFEALSSSPPRASGSRRDSSDVEFQPTILLASSPSSRPSQRKRRHISLTVSSDDEDSDVNAIRLAPRPKDVIAVSDSDHASEAEESPKRSTAKKRKHVVGSDNETKPFALCSNLHESDHDSDELPVRRVSRKGKARQVADSDDDSEPKPKRRRLIKGTKRDTPPLEEGDLADEVDEDKILDSRMRKRGKLTAFQKNLEKLKRRKQGKKALESSESEEADSQREDSDTAPFEGARPDVDDNDSDDQVGSGEDVEDGFIVEDDGTLLAELPPEFSMQTHEDLAHQFKKIFQFFVHIAVRHPDEHHDFMEDQIKSQQYFSVPLQMVRRKLAGLRDSLVASSVWRSEFKRALGKYPEFNLEDLQFAVPACDACHLGGRLSTRIGRLSGNSYDPTGFKDLPETPAGSEDDDSGADESPTKTFHLGRFCARRTQVYHQFTHWEYSLFQVIRREVEELQRRKKKKSGKSGFVRVAYAGGTKPPDDLTDADGICDWLDSRKVIDMEWQIVKAMMESARNLEMAAKRGEDRDGS</sequence>
<feature type="region of interest" description="Disordered" evidence="1">
    <location>
        <begin position="219"/>
        <end position="276"/>
    </location>
</feature>
<proteinExistence type="predicted"/>
<feature type="compositionally biased region" description="Basic and acidic residues" evidence="1">
    <location>
        <begin position="99"/>
        <end position="111"/>
    </location>
</feature>
<feature type="region of interest" description="Disordered" evidence="1">
    <location>
        <begin position="411"/>
        <end position="436"/>
    </location>
</feature>
<gene>
    <name evidence="3" type="ORF">HGRIS_013031</name>
</gene>
<feature type="compositionally biased region" description="Basic and acidic residues" evidence="1">
    <location>
        <begin position="138"/>
        <end position="149"/>
    </location>
</feature>
<evidence type="ECO:0000256" key="1">
    <source>
        <dbReference type="SAM" id="MobiDB-lite"/>
    </source>
</evidence>
<dbReference type="EMBL" id="JASNQZ010000015">
    <property type="protein sequence ID" value="KAL0946864.1"/>
    <property type="molecule type" value="Genomic_DNA"/>
</dbReference>
<dbReference type="Proteomes" id="UP001556367">
    <property type="component" value="Unassembled WGS sequence"/>
</dbReference>
<feature type="compositionally biased region" description="Acidic residues" evidence="1">
    <location>
        <begin position="261"/>
        <end position="276"/>
    </location>
</feature>
<organism evidence="3 4">
    <name type="scientific">Hohenbuehelia grisea</name>
    <dbReference type="NCBI Taxonomy" id="104357"/>
    <lineage>
        <taxon>Eukaryota</taxon>
        <taxon>Fungi</taxon>
        <taxon>Dikarya</taxon>
        <taxon>Basidiomycota</taxon>
        <taxon>Agaricomycotina</taxon>
        <taxon>Agaricomycetes</taxon>
        <taxon>Agaricomycetidae</taxon>
        <taxon>Agaricales</taxon>
        <taxon>Pleurotineae</taxon>
        <taxon>Pleurotaceae</taxon>
        <taxon>Hohenbuehelia</taxon>
    </lineage>
</organism>
<feature type="compositionally biased region" description="Basic residues" evidence="1">
    <location>
        <begin position="1"/>
        <end position="20"/>
    </location>
</feature>
<evidence type="ECO:0000259" key="2">
    <source>
        <dbReference type="Pfam" id="PF13926"/>
    </source>
</evidence>
<dbReference type="Pfam" id="PF13926">
    <property type="entry name" value="DUF4211"/>
    <property type="match status" value="1"/>
</dbReference>
<feature type="compositionally biased region" description="Acidic residues" evidence="1">
    <location>
        <begin position="187"/>
        <end position="197"/>
    </location>
</feature>
<comment type="caution">
    <text evidence="3">The sequence shown here is derived from an EMBL/GenBank/DDBJ whole genome shotgun (WGS) entry which is preliminary data.</text>
</comment>
<dbReference type="PANTHER" id="PTHR14689:SF0">
    <property type="entry name" value="COILED-COIL DOMAIN-CONTAINING PROTEIN 82"/>
    <property type="match status" value="1"/>
</dbReference>
<name>A0ABR3IU46_9AGAR</name>
<feature type="domain" description="DUF4211" evidence="2">
    <location>
        <begin position="279"/>
        <end position="413"/>
    </location>
</feature>
<accession>A0ABR3IU46</accession>
<protein>
    <recommendedName>
        <fullName evidence="2">DUF4211 domain-containing protein</fullName>
    </recommendedName>
</protein>
<dbReference type="InterPro" id="IPR025451">
    <property type="entry name" value="DUF4211"/>
</dbReference>
<evidence type="ECO:0000313" key="4">
    <source>
        <dbReference type="Proteomes" id="UP001556367"/>
    </source>
</evidence>
<reference evidence="4" key="1">
    <citation type="submission" date="2024-06" db="EMBL/GenBank/DDBJ databases">
        <title>Multi-omics analyses provide insights into the biosynthesis of the anticancer antibiotic pleurotin in Hohenbuehelia grisea.</title>
        <authorList>
            <person name="Weaver J.A."/>
            <person name="Alberti F."/>
        </authorList>
    </citation>
    <scope>NUCLEOTIDE SEQUENCE [LARGE SCALE GENOMIC DNA]</scope>
    <source>
        <strain evidence="4">T-177</strain>
    </source>
</reference>
<keyword evidence="4" id="KW-1185">Reference proteome</keyword>
<evidence type="ECO:0000313" key="3">
    <source>
        <dbReference type="EMBL" id="KAL0946864.1"/>
    </source>
</evidence>
<dbReference type="PANTHER" id="PTHR14689">
    <property type="entry name" value="PHORBOL-ESTER_DAG-TYPE DOMAIN-CONTAINING PROTEIN"/>
    <property type="match status" value="1"/>
</dbReference>